<gene>
    <name evidence="1" type="ORF">Ga0061061_11638</name>
</gene>
<organism evidence="1 2">
    <name type="scientific">Chelatococcus sambhunathii</name>
    <dbReference type="NCBI Taxonomy" id="363953"/>
    <lineage>
        <taxon>Bacteria</taxon>
        <taxon>Pseudomonadati</taxon>
        <taxon>Pseudomonadota</taxon>
        <taxon>Alphaproteobacteria</taxon>
        <taxon>Hyphomicrobiales</taxon>
        <taxon>Chelatococcaceae</taxon>
        <taxon>Chelatococcus</taxon>
    </lineage>
</organism>
<comment type="caution">
    <text evidence="1">The sequence shown here is derived from an EMBL/GenBank/DDBJ whole genome shotgun (WGS) entry which is preliminary data.</text>
</comment>
<reference evidence="1 2" key="1">
    <citation type="submission" date="2015-08" db="EMBL/GenBank/DDBJ databases">
        <authorList>
            <person name="Varghese N."/>
        </authorList>
    </citation>
    <scope>NUCLEOTIDE SEQUENCE [LARGE SCALE GENOMIC DNA]</scope>
    <source>
        <strain evidence="1 2">DSM 18167</strain>
    </source>
</reference>
<keyword evidence="2" id="KW-1185">Reference proteome</keyword>
<dbReference type="Proteomes" id="UP000182178">
    <property type="component" value="Unassembled WGS sequence"/>
</dbReference>
<dbReference type="EMBL" id="CYHC01000016">
    <property type="protein sequence ID" value="CUA90895.1"/>
    <property type="molecule type" value="Genomic_DNA"/>
</dbReference>
<evidence type="ECO:0000313" key="1">
    <source>
        <dbReference type="EMBL" id="CUA90895.1"/>
    </source>
</evidence>
<sequence length="152" mass="16596">MSEPHTVTLQHILAIRSVGYNKIESCANAYTVYGVLLIDDLSGSTKQVAGSLHFFSGGKQDNTLALVPTGPGGLDRFKEMGADLNVIDRERVIAARAMSTEVCQTLERLLLIPRETKLEMSISVDLPEFFLEGEIRKSGEITGLVVAIVNEF</sequence>
<protein>
    <submittedName>
        <fullName evidence="1">Uncharacterized protein</fullName>
    </submittedName>
</protein>
<evidence type="ECO:0000313" key="2">
    <source>
        <dbReference type="Proteomes" id="UP000182178"/>
    </source>
</evidence>
<name>A0ABM9U9M9_9HYPH</name>
<dbReference type="RefSeq" id="WP_055460965.1">
    <property type="nucleotide sequence ID" value="NZ_CYHC01000016.1"/>
</dbReference>
<proteinExistence type="predicted"/>
<accession>A0ABM9U9M9</accession>